<keyword evidence="4" id="KW-0812">Transmembrane</keyword>
<evidence type="ECO:0000256" key="7">
    <source>
        <dbReference type="ARBA" id="ARBA00022989"/>
    </source>
</evidence>
<dbReference type="PANTHER" id="PTHR45909">
    <property type="entry name" value="ADP-RIBOSYLATION FACTOR-RELATED PROTEIN 1"/>
    <property type="match status" value="1"/>
</dbReference>
<comment type="caution">
    <text evidence="11">The sequence shown here is derived from an EMBL/GenBank/DDBJ whole genome shotgun (WGS) entry which is preliminary data.</text>
</comment>
<keyword evidence="12" id="KW-1185">Reference proteome</keyword>
<accession>A0A1X2GHC7</accession>
<dbReference type="STRING" id="101127.A0A1X2GHC7"/>
<dbReference type="GO" id="GO:0034067">
    <property type="term" value="P:protein localization to Golgi apparatus"/>
    <property type="evidence" value="ECO:0007669"/>
    <property type="project" value="TreeGrafter"/>
</dbReference>
<dbReference type="EMBL" id="MCGT01000015">
    <property type="protein sequence ID" value="ORX53686.1"/>
    <property type="molecule type" value="Genomic_DNA"/>
</dbReference>
<evidence type="ECO:0000256" key="10">
    <source>
        <dbReference type="ARBA" id="ARBA00023170"/>
    </source>
</evidence>
<dbReference type="GO" id="GO:0003924">
    <property type="term" value="F:GTPase activity"/>
    <property type="evidence" value="ECO:0007669"/>
    <property type="project" value="TreeGrafter"/>
</dbReference>
<keyword evidence="6" id="KW-0256">Endoplasmic reticulum</keyword>
<evidence type="ECO:0000256" key="3">
    <source>
        <dbReference type="ARBA" id="ARBA00020256"/>
    </source>
</evidence>
<dbReference type="Proteomes" id="UP000242146">
    <property type="component" value="Unassembled WGS sequence"/>
</dbReference>
<evidence type="ECO:0000256" key="9">
    <source>
        <dbReference type="ARBA" id="ARBA00023136"/>
    </source>
</evidence>
<gene>
    <name evidence="11" type="ORF">DM01DRAFT_301487</name>
</gene>
<organism evidence="11 12">
    <name type="scientific">Hesseltinella vesiculosa</name>
    <dbReference type="NCBI Taxonomy" id="101127"/>
    <lineage>
        <taxon>Eukaryota</taxon>
        <taxon>Fungi</taxon>
        <taxon>Fungi incertae sedis</taxon>
        <taxon>Mucoromycota</taxon>
        <taxon>Mucoromycotina</taxon>
        <taxon>Mucoromycetes</taxon>
        <taxon>Mucorales</taxon>
        <taxon>Cunninghamellaceae</taxon>
        <taxon>Hesseltinella</taxon>
    </lineage>
</organism>
<comment type="similarity">
    <text evidence="2">Belongs to the SRP receptor beta subunit family.</text>
</comment>
<evidence type="ECO:0000256" key="1">
    <source>
        <dbReference type="ARBA" id="ARBA00004389"/>
    </source>
</evidence>
<dbReference type="GO" id="GO:0005794">
    <property type="term" value="C:Golgi apparatus"/>
    <property type="evidence" value="ECO:0007669"/>
    <property type="project" value="TreeGrafter"/>
</dbReference>
<evidence type="ECO:0000256" key="8">
    <source>
        <dbReference type="ARBA" id="ARBA00023134"/>
    </source>
</evidence>
<dbReference type="GO" id="GO:0043001">
    <property type="term" value="P:Golgi to plasma membrane protein transport"/>
    <property type="evidence" value="ECO:0007669"/>
    <property type="project" value="TreeGrafter"/>
</dbReference>
<dbReference type="GO" id="GO:0006886">
    <property type="term" value="P:intracellular protein transport"/>
    <property type="evidence" value="ECO:0007669"/>
    <property type="project" value="TreeGrafter"/>
</dbReference>
<keyword evidence="10" id="KW-0675">Receptor</keyword>
<dbReference type="Pfam" id="PF09439">
    <property type="entry name" value="SRPRB"/>
    <property type="match status" value="1"/>
</dbReference>
<dbReference type="PANTHER" id="PTHR45909:SF1">
    <property type="entry name" value="ADP-RIBOSYLATION FACTOR-RELATED PROTEIN 1"/>
    <property type="match status" value="1"/>
</dbReference>
<evidence type="ECO:0000256" key="6">
    <source>
        <dbReference type="ARBA" id="ARBA00022824"/>
    </source>
</evidence>
<keyword evidence="11" id="KW-0378">Hydrolase</keyword>
<dbReference type="GO" id="GO:0005525">
    <property type="term" value="F:GTP binding"/>
    <property type="evidence" value="ECO:0007669"/>
    <property type="project" value="UniProtKB-KW"/>
</dbReference>
<evidence type="ECO:0000256" key="4">
    <source>
        <dbReference type="ARBA" id="ARBA00022692"/>
    </source>
</evidence>
<dbReference type="InterPro" id="IPR024156">
    <property type="entry name" value="Small_GTPase_ARF"/>
</dbReference>
<keyword evidence="8" id="KW-0342">GTP-binding</keyword>
<dbReference type="GO" id="GO:0005789">
    <property type="term" value="C:endoplasmic reticulum membrane"/>
    <property type="evidence" value="ECO:0007669"/>
    <property type="project" value="UniProtKB-SubCell"/>
</dbReference>
<keyword evidence="5" id="KW-0547">Nucleotide-binding</keyword>
<reference evidence="11 12" key="1">
    <citation type="submission" date="2016-07" db="EMBL/GenBank/DDBJ databases">
        <title>Pervasive Adenine N6-methylation of Active Genes in Fungi.</title>
        <authorList>
            <consortium name="DOE Joint Genome Institute"/>
            <person name="Mondo S.J."/>
            <person name="Dannebaum R.O."/>
            <person name="Kuo R.C."/>
            <person name="Labutti K."/>
            <person name="Haridas S."/>
            <person name="Kuo A."/>
            <person name="Salamov A."/>
            <person name="Ahrendt S.R."/>
            <person name="Lipzen A."/>
            <person name="Sullivan W."/>
            <person name="Andreopoulos W.B."/>
            <person name="Clum A."/>
            <person name="Lindquist E."/>
            <person name="Daum C."/>
            <person name="Ramamoorthy G.K."/>
            <person name="Gryganskyi A."/>
            <person name="Culley D."/>
            <person name="Magnuson J.K."/>
            <person name="James T.Y."/>
            <person name="O'Malley M.A."/>
            <person name="Stajich J.E."/>
            <person name="Spatafora J.W."/>
            <person name="Visel A."/>
            <person name="Grigoriev I.V."/>
        </authorList>
    </citation>
    <scope>NUCLEOTIDE SEQUENCE [LARGE SCALE GENOMIC DNA]</scope>
    <source>
        <strain evidence="11 12">NRRL 3301</strain>
    </source>
</reference>
<dbReference type="AlphaFoldDB" id="A0A1X2GHC7"/>
<keyword evidence="9" id="KW-0472">Membrane</keyword>
<dbReference type="OrthoDB" id="41266at2759"/>
<proteinExistence type="inferred from homology"/>
<dbReference type="InterPro" id="IPR027417">
    <property type="entry name" value="P-loop_NTPase"/>
</dbReference>
<comment type="subcellular location">
    <subcellularLocation>
        <location evidence="1">Endoplasmic reticulum membrane</location>
        <topology evidence="1">Single-pass membrane protein</topology>
    </subcellularLocation>
</comment>
<evidence type="ECO:0000313" key="12">
    <source>
        <dbReference type="Proteomes" id="UP000242146"/>
    </source>
</evidence>
<evidence type="ECO:0000256" key="5">
    <source>
        <dbReference type="ARBA" id="ARBA00022741"/>
    </source>
</evidence>
<evidence type="ECO:0000256" key="2">
    <source>
        <dbReference type="ARBA" id="ARBA00005619"/>
    </source>
</evidence>
<name>A0A1X2GHC7_9FUNG</name>
<protein>
    <recommendedName>
        <fullName evidence="3">Signal recognition particle receptor subunit beta</fullName>
    </recommendedName>
</protein>
<evidence type="ECO:0000313" key="11">
    <source>
        <dbReference type="EMBL" id="ORX53686.1"/>
    </source>
</evidence>
<dbReference type="SUPFAM" id="SSF52540">
    <property type="entry name" value="P-loop containing nucleoside triphosphate hydrolases"/>
    <property type="match status" value="1"/>
</dbReference>
<keyword evidence="7" id="KW-1133">Transmembrane helix</keyword>
<sequence length="164" mass="18693">MKENEASFVLNNKTLEVVDIPGHERLRYRYADFLNVAQCVLFVVDSTTLHRNVRPVAEYLYDLLANPIVQAQKIPVLIVCNKQDMITALPKIKVQTLLESELNRLRSTRTASVEKQESDEQEAYLGYEGEAFVFDHVDNPIDLVEVSISSKQVEPITDWMLALA</sequence>
<dbReference type="InterPro" id="IPR019009">
    <property type="entry name" value="SRP_receptor_beta_su"/>
</dbReference>
<dbReference type="Gene3D" id="3.40.50.300">
    <property type="entry name" value="P-loop containing nucleotide triphosphate hydrolases"/>
    <property type="match status" value="1"/>
</dbReference>